<accession>A0A9N7UX64</accession>
<keyword evidence="1" id="KW-0732">Signal</keyword>
<organism evidence="2 3">
    <name type="scientific">Pleuronectes platessa</name>
    <name type="common">European plaice</name>
    <dbReference type="NCBI Taxonomy" id="8262"/>
    <lineage>
        <taxon>Eukaryota</taxon>
        <taxon>Metazoa</taxon>
        <taxon>Chordata</taxon>
        <taxon>Craniata</taxon>
        <taxon>Vertebrata</taxon>
        <taxon>Euteleostomi</taxon>
        <taxon>Actinopterygii</taxon>
        <taxon>Neopterygii</taxon>
        <taxon>Teleostei</taxon>
        <taxon>Neoteleostei</taxon>
        <taxon>Acanthomorphata</taxon>
        <taxon>Carangaria</taxon>
        <taxon>Pleuronectiformes</taxon>
        <taxon>Pleuronectoidei</taxon>
        <taxon>Pleuronectidae</taxon>
        <taxon>Pleuronectes</taxon>
    </lineage>
</organism>
<keyword evidence="3" id="KW-1185">Reference proteome</keyword>
<evidence type="ECO:0000313" key="3">
    <source>
        <dbReference type="Proteomes" id="UP001153269"/>
    </source>
</evidence>
<dbReference type="AlphaFoldDB" id="A0A9N7UX64"/>
<feature type="chain" id="PRO_5040172356" description="Secreted protein" evidence="1">
    <location>
        <begin position="16"/>
        <end position="224"/>
    </location>
</feature>
<evidence type="ECO:0000256" key="1">
    <source>
        <dbReference type="SAM" id="SignalP"/>
    </source>
</evidence>
<comment type="caution">
    <text evidence="2">The sequence shown here is derived from an EMBL/GenBank/DDBJ whole genome shotgun (WGS) entry which is preliminary data.</text>
</comment>
<evidence type="ECO:0008006" key="4">
    <source>
        <dbReference type="Google" id="ProtNLM"/>
    </source>
</evidence>
<protein>
    <recommendedName>
        <fullName evidence="4">Secreted protein</fullName>
    </recommendedName>
</protein>
<dbReference type="EMBL" id="CADEAL010002099">
    <property type="protein sequence ID" value="CAB1438004.1"/>
    <property type="molecule type" value="Genomic_DNA"/>
</dbReference>
<feature type="signal peptide" evidence="1">
    <location>
        <begin position="1"/>
        <end position="15"/>
    </location>
</feature>
<proteinExistence type="predicted"/>
<name>A0A9N7UX64_PLEPL</name>
<gene>
    <name evidence="2" type="ORF">PLEPLA_LOCUS25973</name>
</gene>
<evidence type="ECO:0000313" key="2">
    <source>
        <dbReference type="EMBL" id="CAB1438004.1"/>
    </source>
</evidence>
<dbReference type="Proteomes" id="UP001153269">
    <property type="component" value="Unassembled WGS sequence"/>
</dbReference>
<sequence length="224" mass="24489">MAWGMKLSLSLVVRARMLRSSMGGSSVLVMCWGDFTTLCKALRFRAVQLPYQAVMQPVRRLSMTPSPELTQHRVQMSGLTMGHQRAKRSNTARPCFTGLMGYDPIQSTRSGRLLGERTWLPACVPDHPGGIGWRLKSGLWQQSAVCKRAKSQSHACNPSPLGLTDTLRSDRCGCFHVSTSDAPGGGPVKFVNGGDNRGYLAARPLHLLRWPPPDGSSLLVQCSL</sequence>
<reference evidence="2" key="1">
    <citation type="submission" date="2020-03" db="EMBL/GenBank/DDBJ databases">
        <authorList>
            <person name="Weist P."/>
        </authorList>
    </citation>
    <scope>NUCLEOTIDE SEQUENCE</scope>
</reference>